<dbReference type="Pfam" id="PF13508">
    <property type="entry name" value="Acetyltransf_7"/>
    <property type="match status" value="1"/>
</dbReference>
<dbReference type="Proteomes" id="UP000198854">
    <property type="component" value="Unassembled WGS sequence"/>
</dbReference>
<feature type="domain" description="N-acetyltransferase" evidence="1">
    <location>
        <begin position="5"/>
        <end position="136"/>
    </location>
</feature>
<dbReference type="PANTHER" id="PTHR43233">
    <property type="entry name" value="FAMILY N-ACETYLTRANSFERASE, PUTATIVE (AFU_ORTHOLOGUE AFUA_6G03350)-RELATED"/>
    <property type="match status" value="1"/>
</dbReference>
<dbReference type="SUPFAM" id="SSF55729">
    <property type="entry name" value="Acyl-CoA N-acyltransferases (Nat)"/>
    <property type="match status" value="1"/>
</dbReference>
<reference evidence="3" key="1">
    <citation type="submission" date="2016-10" db="EMBL/GenBank/DDBJ databases">
        <authorList>
            <person name="Varghese N."/>
            <person name="Submissions S."/>
        </authorList>
    </citation>
    <scope>NUCLEOTIDE SEQUENCE [LARGE SCALE GENOMIC DNA]</scope>
    <source>
        <strain evidence="3">CGMCC 1.10228</strain>
    </source>
</reference>
<keyword evidence="3" id="KW-1185">Reference proteome</keyword>
<evidence type="ECO:0000313" key="2">
    <source>
        <dbReference type="EMBL" id="SDH91099.1"/>
    </source>
</evidence>
<dbReference type="CDD" id="cd04301">
    <property type="entry name" value="NAT_SF"/>
    <property type="match status" value="1"/>
</dbReference>
<evidence type="ECO:0000313" key="3">
    <source>
        <dbReference type="Proteomes" id="UP000198854"/>
    </source>
</evidence>
<dbReference type="RefSeq" id="WP_093278846.1">
    <property type="nucleotide sequence ID" value="NZ_FNDD01000035.1"/>
</dbReference>
<dbReference type="InterPro" id="IPR016181">
    <property type="entry name" value="Acyl_CoA_acyltransferase"/>
</dbReference>
<dbReference type="AlphaFoldDB" id="A0A1G8G9P9"/>
<dbReference type="PROSITE" id="PS51186">
    <property type="entry name" value="GNAT"/>
    <property type="match status" value="1"/>
</dbReference>
<dbReference type="OrthoDB" id="3216107at2"/>
<dbReference type="EMBL" id="FNDD01000035">
    <property type="protein sequence ID" value="SDH91099.1"/>
    <property type="molecule type" value="Genomic_DNA"/>
</dbReference>
<evidence type="ECO:0000259" key="1">
    <source>
        <dbReference type="PROSITE" id="PS51186"/>
    </source>
</evidence>
<organism evidence="2 3">
    <name type="scientific">Vibrio xiamenensis</name>
    <dbReference type="NCBI Taxonomy" id="861298"/>
    <lineage>
        <taxon>Bacteria</taxon>
        <taxon>Pseudomonadati</taxon>
        <taxon>Pseudomonadota</taxon>
        <taxon>Gammaproteobacteria</taxon>
        <taxon>Vibrionales</taxon>
        <taxon>Vibrionaceae</taxon>
        <taxon>Vibrio</taxon>
    </lineage>
</organism>
<protein>
    <submittedName>
        <fullName evidence="2">N-acetylglutamate synthase, GNAT family</fullName>
    </submittedName>
</protein>
<dbReference type="PANTHER" id="PTHR43233:SF1">
    <property type="entry name" value="FAMILY N-ACETYLTRANSFERASE, PUTATIVE (AFU_ORTHOLOGUE AFUA_6G03350)-RELATED"/>
    <property type="match status" value="1"/>
</dbReference>
<proteinExistence type="predicted"/>
<sequence length="147" mass="16753">MDEFRVSSDPSELDFSVIYSFISTSYWAQGIPRETLQKAIDNSLCFGVYTQDNQQVGFARLVTDKATFAYLADVFIDQAYRGKGLSKRLIEAVTMHPEVQGLRRIVLATRDAHGLYQQFGFSPLDDPALFMQIVRPNIYQKHPEEHG</sequence>
<dbReference type="GO" id="GO:0016747">
    <property type="term" value="F:acyltransferase activity, transferring groups other than amino-acyl groups"/>
    <property type="evidence" value="ECO:0007669"/>
    <property type="project" value="InterPro"/>
</dbReference>
<dbReference type="Gene3D" id="3.40.630.30">
    <property type="match status" value="1"/>
</dbReference>
<dbReference type="InterPro" id="IPR053144">
    <property type="entry name" value="Acetyltransferase_Butenolide"/>
</dbReference>
<dbReference type="STRING" id="861298.SAMN04488136_13554"/>
<name>A0A1G8G9P9_9VIBR</name>
<accession>A0A1G8G9P9</accession>
<dbReference type="InterPro" id="IPR000182">
    <property type="entry name" value="GNAT_dom"/>
</dbReference>
<gene>
    <name evidence="2" type="ORF">SAMN04488136_13554</name>
</gene>